<evidence type="ECO:0000256" key="2">
    <source>
        <dbReference type="ARBA" id="ARBA00022448"/>
    </source>
</evidence>
<name>S5R1F0_9PROT</name>
<evidence type="ECO:0000256" key="1">
    <source>
        <dbReference type="ARBA" id="ARBA00008987"/>
    </source>
</evidence>
<reference evidence="11 12" key="1">
    <citation type="journal article" date="2013" name="Curr. Biol.">
        <title>Defensive bacteriome symbiont with a drastically reduced genome.</title>
        <authorList>
            <person name="Nakabachi A."/>
            <person name="Ueoka R."/>
            <person name="Oshima K."/>
            <person name="Teta R."/>
            <person name="Mangoni A."/>
            <person name="Gurgui M."/>
            <person name="Oldham N.J."/>
            <person name="van Echten-Deckert G."/>
            <person name="Okamura K."/>
            <person name="Yamamoto K."/>
            <person name="Inoue H."/>
            <person name="Ohkuma M."/>
            <person name="Hongoh Y."/>
            <person name="Miyagishima S.Y."/>
            <person name="Hattori M."/>
            <person name="Piel J."/>
            <person name="Fukatsu T."/>
        </authorList>
    </citation>
    <scope>NUCLEOTIDE SEQUENCE [LARGE SCALE GENOMIC DNA]</scope>
    <source>
        <strain evidence="11 12">DC</strain>
    </source>
</reference>
<dbReference type="Proteomes" id="UP000015216">
    <property type="component" value="Chromosome"/>
</dbReference>
<dbReference type="OrthoDB" id="9790390at2"/>
<dbReference type="AlphaFoldDB" id="S5R1F0"/>
<keyword evidence="4 9" id="KW-1015">Disulfide bond</keyword>
<dbReference type="GO" id="GO:0015035">
    <property type="term" value="F:protein-disulfide reductase activity"/>
    <property type="evidence" value="ECO:0007669"/>
    <property type="project" value="UniProtKB-UniRule"/>
</dbReference>
<evidence type="ECO:0000256" key="7">
    <source>
        <dbReference type="PIRNR" id="PIRNR000077"/>
    </source>
</evidence>
<dbReference type="SUPFAM" id="SSF52833">
    <property type="entry name" value="Thioredoxin-like"/>
    <property type="match status" value="1"/>
</dbReference>
<evidence type="ECO:0000256" key="3">
    <source>
        <dbReference type="ARBA" id="ARBA00022982"/>
    </source>
</evidence>
<dbReference type="GO" id="GO:0005829">
    <property type="term" value="C:cytosol"/>
    <property type="evidence" value="ECO:0007669"/>
    <property type="project" value="TreeGrafter"/>
</dbReference>
<dbReference type="InterPro" id="IPR036249">
    <property type="entry name" value="Thioredoxin-like_sf"/>
</dbReference>
<accession>S5R1F0</accession>
<dbReference type="PANTHER" id="PTHR45663">
    <property type="entry name" value="GEO12009P1"/>
    <property type="match status" value="1"/>
</dbReference>
<feature type="site" description="Contributes to redox potential value" evidence="8">
    <location>
        <position position="35"/>
    </location>
</feature>
<dbReference type="STRING" id="669502.SSDC_01815"/>
<keyword evidence="5 9" id="KW-0676">Redox-active center</keyword>
<dbReference type="PIRSF" id="PIRSF000077">
    <property type="entry name" value="Thioredoxin"/>
    <property type="match status" value="1"/>
</dbReference>
<keyword evidence="3" id="KW-0249">Electron transport</keyword>
<feature type="domain" description="Thioredoxin" evidence="10">
    <location>
        <begin position="1"/>
        <end position="108"/>
    </location>
</feature>
<comment type="similarity">
    <text evidence="1 7">Belongs to the thioredoxin family.</text>
</comment>
<evidence type="ECO:0000256" key="8">
    <source>
        <dbReference type="PIRSR" id="PIRSR000077-1"/>
    </source>
</evidence>
<dbReference type="NCBIfam" id="TIGR01068">
    <property type="entry name" value="thioredoxin"/>
    <property type="match status" value="1"/>
</dbReference>
<evidence type="ECO:0000256" key="6">
    <source>
        <dbReference type="NCBIfam" id="TIGR01068"/>
    </source>
</evidence>
<evidence type="ECO:0000313" key="11">
    <source>
        <dbReference type="EMBL" id="AGS07047.1"/>
    </source>
</evidence>
<dbReference type="RefSeq" id="WP_020915622.1">
    <property type="nucleotide sequence ID" value="NC_021885.1"/>
</dbReference>
<feature type="active site" description="Nucleophile" evidence="8">
    <location>
        <position position="33"/>
    </location>
</feature>
<evidence type="ECO:0000256" key="5">
    <source>
        <dbReference type="ARBA" id="ARBA00023284"/>
    </source>
</evidence>
<dbReference type="CDD" id="cd02947">
    <property type="entry name" value="TRX_family"/>
    <property type="match status" value="1"/>
</dbReference>
<dbReference type="KEGG" id="ssdc:SSDC_01815"/>
<dbReference type="GO" id="GO:0045454">
    <property type="term" value="P:cell redox homeostasis"/>
    <property type="evidence" value="ECO:0007669"/>
    <property type="project" value="TreeGrafter"/>
</dbReference>
<dbReference type="EMBL" id="CP003468">
    <property type="protein sequence ID" value="AGS07047.1"/>
    <property type="molecule type" value="Genomic_DNA"/>
</dbReference>
<keyword evidence="12" id="KW-1185">Reference proteome</keyword>
<dbReference type="PATRIC" id="fig|669502.6.peg.352"/>
<evidence type="ECO:0000259" key="10">
    <source>
        <dbReference type="PROSITE" id="PS51352"/>
    </source>
</evidence>
<dbReference type="HOGENOM" id="CLU_090389_10_2_4"/>
<dbReference type="Gene3D" id="3.40.30.10">
    <property type="entry name" value="Glutaredoxin"/>
    <property type="match status" value="1"/>
</dbReference>
<dbReference type="InterPro" id="IPR013766">
    <property type="entry name" value="Thioredoxin_domain"/>
</dbReference>
<organism evidence="11 12">
    <name type="scientific">Candidatus Profftella armatura</name>
    <dbReference type="NCBI Taxonomy" id="669502"/>
    <lineage>
        <taxon>Bacteria</taxon>
        <taxon>Pseudomonadati</taxon>
        <taxon>Pseudomonadota</taxon>
        <taxon>Betaproteobacteria</taxon>
        <taxon>Candidatus Profftella</taxon>
    </lineage>
</organism>
<dbReference type="InterPro" id="IPR017937">
    <property type="entry name" value="Thioredoxin_CS"/>
</dbReference>
<dbReference type="eggNOG" id="COG3118">
    <property type="taxonomic scope" value="Bacteria"/>
</dbReference>
<dbReference type="PROSITE" id="PS00194">
    <property type="entry name" value="THIOREDOXIN_1"/>
    <property type="match status" value="1"/>
</dbReference>
<dbReference type="GeneID" id="301553231"/>
<dbReference type="PROSITE" id="PS51352">
    <property type="entry name" value="THIOREDOXIN_2"/>
    <property type="match status" value="1"/>
</dbReference>
<gene>
    <name evidence="11" type="primary">trxA</name>
    <name evidence="11" type="ORF">SSDC_01815</name>
</gene>
<dbReference type="Pfam" id="PF00085">
    <property type="entry name" value="Thioredoxin"/>
    <property type="match status" value="1"/>
</dbReference>
<dbReference type="PANTHER" id="PTHR45663:SF11">
    <property type="entry name" value="GEO12009P1"/>
    <property type="match status" value="1"/>
</dbReference>
<evidence type="ECO:0000256" key="9">
    <source>
        <dbReference type="PIRSR" id="PIRSR000077-4"/>
    </source>
</evidence>
<dbReference type="PRINTS" id="PR00421">
    <property type="entry name" value="THIOREDOXIN"/>
</dbReference>
<feature type="disulfide bond" description="Redox-active" evidence="9">
    <location>
        <begin position="33"/>
        <end position="36"/>
    </location>
</feature>
<feature type="site" description="Contributes to redox potential value" evidence="8">
    <location>
        <position position="34"/>
    </location>
</feature>
<keyword evidence="2" id="KW-0813">Transport</keyword>
<feature type="site" description="Deprotonates C-terminal active site Cys" evidence="8">
    <location>
        <position position="27"/>
    </location>
</feature>
<evidence type="ECO:0000256" key="4">
    <source>
        <dbReference type="ARBA" id="ARBA00023157"/>
    </source>
</evidence>
<feature type="active site" description="Nucleophile" evidence="8">
    <location>
        <position position="36"/>
    </location>
</feature>
<sequence length="108" mass="12324">MTKYIKDINDTSFDKDVLKSKLPVLVDFWAGWCVPCKTVSIILDEISKKYINKIKIVKINVDLNKIVPEKFNIRGIPTLILFKNGKNIAQKVGSLTKNELISFIDNNI</sequence>
<protein>
    <recommendedName>
        <fullName evidence="6 7">Thioredoxin</fullName>
    </recommendedName>
</protein>
<evidence type="ECO:0000313" key="12">
    <source>
        <dbReference type="Proteomes" id="UP000015216"/>
    </source>
</evidence>
<proteinExistence type="inferred from homology"/>
<dbReference type="FunFam" id="3.40.30.10:FF:000001">
    <property type="entry name" value="Thioredoxin"/>
    <property type="match status" value="1"/>
</dbReference>
<dbReference type="InterPro" id="IPR005746">
    <property type="entry name" value="Thioredoxin"/>
</dbReference>